<keyword evidence="3 5" id="KW-0540">Nuclease</keyword>
<evidence type="ECO:0000256" key="3">
    <source>
        <dbReference type="ARBA" id="ARBA00022722"/>
    </source>
</evidence>
<dbReference type="SUPFAM" id="SSF53098">
    <property type="entry name" value="Ribonuclease H-like"/>
    <property type="match status" value="1"/>
</dbReference>
<dbReference type="NCBIfam" id="TIGR00250">
    <property type="entry name" value="RNAse_H_YqgF"/>
    <property type="match status" value="1"/>
</dbReference>
<gene>
    <name evidence="7" type="primary">ruvX</name>
    <name evidence="7" type="ORF">HW115_12230</name>
</gene>
<accession>A0A851GHN6</accession>
<feature type="domain" description="YqgF/RNase H-like" evidence="6">
    <location>
        <begin position="3"/>
        <end position="103"/>
    </location>
</feature>
<keyword evidence="1 5" id="KW-0963">Cytoplasm</keyword>
<dbReference type="AlphaFoldDB" id="A0A851GHN6"/>
<keyword evidence="8" id="KW-1185">Reference proteome</keyword>
<dbReference type="RefSeq" id="WP_178933160.1">
    <property type="nucleotide sequence ID" value="NZ_JACBAZ010000004.1"/>
</dbReference>
<dbReference type="Proteomes" id="UP000557872">
    <property type="component" value="Unassembled WGS sequence"/>
</dbReference>
<evidence type="ECO:0000313" key="7">
    <source>
        <dbReference type="EMBL" id="NWK56382.1"/>
    </source>
</evidence>
<dbReference type="EMBL" id="JACBAZ010000004">
    <property type="protein sequence ID" value="NWK56382.1"/>
    <property type="molecule type" value="Genomic_DNA"/>
</dbReference>
<evidence type="ECO:0000256" key="5">
    <source>
        <dbReference type="HAMAP-Rule" id="MF_00651"/>
    </source>
</evidence>
<dbReference type="PANTHER" id="PTHR33317:SF4">
    <property type="entry name" value="POLYNUCLEOTIDYL TRANSFERASE, RIBONUCLEASE H-LIKE SUPERFAMILY PROTEIN"/>
    <property type="match status" value="1"/>
</dbReference>
<protein>
    <recommendedName>
        <fullName evidence="5">Putative pre-16S rRNA nuclease</fullName>
        <ecNumber evidence="5">3.1.-.-</ecNumber>
    </recommendedName>
</protein>
<comment type="caution">
    <text evidence="7">The sequence shown here is derived from an EMBL/GenBank/DDBJ whole genome shotgun (WGS) entry which is preliminary data.</text>
</comment>
<keyword evidence="2 5" id="KW-0690">Ribosome biogenesis</keyword>
<dbReference type="HAMAP" id="MF_00651">
    <property type="entry name" value="Nuclease_YqgF"/>
    <property type="match status" value="1"/>
</dbReference>
<dbReference type="GO" id="GO:0005829">
    <property type="term" value="C:cytosol"/>
    <property type="evidence" value="ECO:0007669"/>
    <property type="project" value="TreeGrafter"/>
</dbReference>
<dbReference type="InterPro" id="IPR012337">
    <property type="entry name" value="RNaseH-like_sf"/>
</dbReference>
<evidence type="ECO:0000259" key="6">
    <source>
        <dbReference type="SMART" id="SM00732"/>
    </source>
</evidence>
<dbReference type="GO" id="GO:0000967">
    <property type="term" value="P:rRNA 5'-end processing"/>
    <property type="evidence" value="ECO:0007669"/>
    <property type="project" value="UniProtKB-UniRule"/>
</dbReference>
<dbReference type="InterPro" id="IPR006641">
    <property type="entry name" value="YqgF/RNaseH-like_dom"/>
</dbReference>
<dbReference type="EC" id="3.1.-.-" evidence="5"/>
<dbReference type="CDD" id="cd16964">
    <property type="entry name" value="YqgF"/>
    <property type="match status" value="1"/>
</dbReference>
<dbReference type="InterPro" id="IPR037027">
    <property type="entry name" value="YqgF/RNaseH-like_dom_sf"/>
</dbReference>
<dbReference type="GO" id="GO:0016788">
    <property type="term" value="F:hydrolase activity, acting on ester bonds"/>
    <property type="evidence" value="ECO:0007669"/>
    <property type="project" value="UniProtKB-UniRule"/>
</dbReference>
<dbReference type="InterPro" id="IPR005227">
    <property type="entry name" value="YqgF"/>
</dbReference>
<dbReference type="SMART" id="SM00732">
    <property type="entry name" value="YqgFc"/>
    <property type="match status" value="1"/>
</dbReference>
<comment type="function">
    <text evidence="5">Could be a nuclease involved in processing of the 5'-end of pre-16S rRNA.</text>
</comment>
<reference evidence="7 8" key="1">
    <citation type="submission" date="2020-07" db="EMBL/GenBank/DDBJ databases">
        <title>Roseicoccus Jingziensis gen. nov., sp. nov., isolated from coastal seawater.</title>
        <authorList>
            <person name="Feng X."/>
        </authorList>
    </citation>
    <scope>NUCLEOTIDE SEQUENCE [LARGE SCALE GENOMIC DNA]</scope>
    <source>
        <strain evidence="7 8">N1E253</strain>
    </source>
</reference>
<comment type="subcellular location">
    <subcellularLocation>
        <location evidence="5">Cytoplasm</location>
    </subcellularLocation>
</comment>
<dbReference type="PANTHER" id="PTHR33317">
    <property type="entry name" value="POLYNUCLEOTIDYL TRANSFERASE, RIBONUCLEASE H-LIKE SUPERFAMILY PROTEIN"/>
    <property type="match status" value="1"/>
</dbReference>
<dbReference type="GO" id="GO:0004518">
    <property type="term" value="F:nuclease activity"/>
    <property type="evidence" value="ECO:0007669"/>
    <property type="project" value="UniProtKB-KW"/>
</dbReference>
<comment type="similarity">
    <text evidence="5">Belongs to the YqgF HJR family.</text>
</comment>
<evidence type="ECO:0000256" key="4">
    <source>
        <dbReference type="ARBA" id="ARBA00022801"/>
    </source>
</evidence>
<dbReference type="Gene3D" id="3.30.420.140">
    <property type="entry name" value="YqgF/RNase H-like domain"/>
    <property type="match status" value="1"/>
</dbReference>
<evidence type="ECO:0000256" key="2">
    <source>
        <dbReference type="ARBA" id="ARBA00022517"/>
    </source>
</evidence>
<organism evidence="7 8">
    <name type="scientific">Oceaniferula marina</name>
    <dbReference type="NCBI Taxonomy" id="2748318"/>
    <lineage>
        <taxon>Bacteria</taxon>
        <taxon>Pseudomonadati</taxon>
        <taxon>Verrucomicrobiota</taxon>
        <taxon>Verrucomicrobiia</taxon>
        <taxon>Verrucomicrobiales</taxon>
        <taxon>Verrucomicrobiaceae</taxon>
        <taxon>Oceaniferula</taxon>
    </lineage>
</organism>
<keyword evidence="4 5" id="KW-0378">Hydrolase</keyword>
<proteinExistence type="inferred from homology"/>
<evidence type="ECO:0000256" key="1">
    <source>
        <dbReference type="ARBA" id="ARBA00022490"/>
    </source>
</evidence>
<evidence type="ECO:0000313" key="8">
    <source>
        <dbReference type="Proteomes" id="UP000557872"/>
    </source>
</evidence>
<sequence length="141" mass="15658">MEHPILGIDHGDARIGIAATDPAGILAHPVETIQMDSPDPIGRIVEIVAERQIQQLVLGLPIKLDGHEGPAAIKVRKFGKQIRERLPDLPLHYMDETFTTVTAYDKLHEAGFSKKRKAKQQRAIIDQAAAVEILNNWMEQA</sequence>
<dbReference type="Pfam" id="PF03652">
    <property type="entry name" value="RuvX"/>
    <property type="match status" value="1"/>
</dbReference>
<name>A0A851GHN6_9BACT</name>